<dbReference type="InterPro" id="IPR023213">
    <property type="entry name" value="CAT-like_dom_sf"/>
</dbReference>
<dbReference type="PANTHER" id="PTHR31147">
    <property type="entry name" value="ACYL TRANSFERASE 4"/>
    <property type="match status" value="1"/>
</dbReference>
<dbReference type="InterPro" id="IPR050898">
    <property type="entry name" value="Plant_acyltransferase"/>
</dbReference>
<dbReference type="EMBL" id="JADFTS010000002">
    <property type="protein sequence ID" value="KAF9621338.1"/>
    <property type="molecule type" value="Genomic_DNA"/>
</dbReference>
<evidence type="ECO:0000256" key="1">
    <source>
        <dbReference type="ARBA" id="ARBA00009861"/>
    </source>
</evidence>
<keyword evidence="2" id="KW-0808">Transferase</keyword>
<dbReference type="PANTHER" id="PTHR31147:SF66">
    <property type="entry name" value="OS05G0315700 PROTEIN"/>
    <property type="match status" value="1"/>
</dbReference>
<evidence type="ECO:0000313" key="4">
    <source>
        <dbReference type="Proteomes" id="UP000631114"/>
    </source>
</evidence>
<dbReference type="OrthoDB" id="1483986at2759"/>
<evidence type="ECO:0000313" key="3">
    <source>
        <dbReference type="EMBL" id="KAF9621338.1"/>
    </source>
</evidence>
<organism evidence="3 4">
    <name type="scientific">Coptis chinensis</name>
    <dbReference type="NCBI Taxonomy" id="261450"/>
    <lineage>
        <taxon>Eukaryota</taxon>
        <taxon>Viridiplantae</taxon>
        <taxon>Streptophyta</taxon>
        <taxon>Embryophyta</taxon>
        <taxon>Tracheophyta</taxon>
        <taxon>Spermatophyta</taxon>
        <taxon>Magnoliopsida</taxon>
        <taxon>Ranunculales</taxon>
        <taxon>Ranunculaceae</taxon>
        <taxon>Coptidoideae</taxon>
        <taxon>Coptis</taxon>
    </lineage>
</organism>
<dbReference type="Proteomes" id="UP000631114">
    <property type="component" value="Unassembled WGS sequence"/>
</dbReference>
<dbReference type="Gene3D" id="3.30.559.10">
    <property type="entry name" value="Chloramphenicol acetyltransferase-like domain"/>
    <property type="match status" value="2"/>
</dbReference>
<name>A0A835M6D0_9MAGN</name>
<proteinExistence type="inferred from homology"/>
<dbReference type="GO" id="GO:0016740">
    <property type="term" value="F:transferase activity"/>
    <property type="evidence" value="ECO:0007669"/>
    <property type="project" value="UniProtKB-KW"/>
</dbReference>
<sequence>MCGGFVFALRFNHTVSDGAGLVQFLTAIGEMACGAYAPSIQPLWRRELLNARVPPNISCVQQMYNELQNSNDTIVNDMTLLRSFYFGPQEIEALRNQVDPHLRTTSRFEILTACLWRCRTIALSLNPDDQVSPVVIVNARKIFHPPLPVGFYGNAFGTPVVFSTAGKLCQSPLEYALGLVKKAKAKVTEEFMKSSADFLVKNGRPSIINLARNYMVSDVSRLRFNLDFGWGKAVYGGPTGAFPLETSYYVAYRNKIEDGIVVTVNLPGPAMEKFAVEFEKMIKGEFN</sequence>
<dbReference type="AlphaFoldDB" id="A0A835M6D0"/>
<protein>
    <recommendedName>
        <fullName evidence="5">Benzyl alcohol O-benzoyltransferase</fullName>
    </recommendedName>
</protein>
<reference evidence="3 4" key="1">
    <citation type="submission" date="2020-10" db="EMBL/GenBank/DDBJ databases">
        <title>The Coptis chinensis genome and diversification of protoberbering-type alkaloids.</title>
        <authorList>
            <person name="Wang B."/>
            <person name="Shu S."/>
            <person name="Song C."/>
            <person name="Liu Y."/>
        </authorList>
    </citation>
    <scope>NUCLEOTIDE SEQUENCE [LARGE SCALE GENOMIC DNA]</scope>
    <source>
        <strain evidence="3">HL-2020</strain>
        <tissue evidence="3">Leaf</tissue>
    </source>
</reference>
<dbReference type="Pfam" id="PF02458">
    <property type="entry name" value="Transferase"/>
    <property type="match status" value="1"/>
</dbReference>
<accession>A0A835M6D0</accession>
<comment type="caution">
    <text evidence="3">The sequence shown here is derived from an EMBL/GenBank/DDBJ whole genome shotgun (WGS) entry which is preliminary data.</text>
</comment>
<keyword evidence="4" id="KW-1185">Reference proteome</keyword>
<gene>
    <name evidence="3" type="ORF">IFM89_019424</name>
</gene>
<evidence type="ECO:0008006" key="5">
    <source>
        <dbReference type="Google" id="ProtNLM"/>
    </source>
</evidence>
<evidence type="ECO:0000256" key="2">
    <source>
        <dbReference type="ARBA" id="ARBA00022679"/>
    </source>
</evidence>
<comment type="similarity">
    <text evidence="1">Belongs to the plant acyltransferase family.</text>
</comment>